<dbReference type="PANTHER" id="PTHR25462:SF296">
    <property type="entry name" value="MEIOTIC P26, ISOFORM F"/>
    <property type="match status" value="1"/>
</dbReference>
<dbReference type="Gene3D" id="3.30.160.60">
    <property type="entry name" value="Classic Zinc Finger"/>
    <property type="match status" value="1"/>
</dbReference>
<evidence type="ECO:0000256" key="4">
    <source>
        <dbReference type="PROSITE-ProRule" id="PRU00024"/>
    </source>
</evidence>
<dbReference type="SUPFAM" id="SSF57850">
    <property type="entry name" value="RING/U-box"/>
    <property type="match status" value="1"/>
</dbReference>
<dbReference type="Gene3D" id="3.30.40.10">
    <property type="entry name" value="Zinc/RING finger domain, C3HC4 (zinc finger)"/>
    <property type="match status" value="1"/>
</dbReference>
<sequence length="447" mass="50790">MAESGIVKDLHDNFLQCAICMEGYKSPWMLPCIHSFCLKCLEKFEQSLQYKPFSCPTCRAAVTIPKTGLKDLPSNFLLVSLMERFNLAGTTGSTSSLKCHFCNGIKNIQRCIDCNMYICVTCKQFHDKIPDFRDHKLIPIDKLSDETYMKGILALEVPRCSEHQKEKLRFYCIPCSKLVCRDCAIVGHRGHECLEANARVNIAKGNLHRAVENSGEPVIVVRQISAKVDAAITSVEKQIEDSERKIDQQYDQVIERLKADRNKLKGELEKIKTQQCTPLKEIKDEVANWTEAMENTQVVARKIMTAENQWDILGMEKDITDAFEKLHYDEFVLNNKRLKVQERSNTTIMFSPSVMRVSQIASPVTGNQPVNVNRPRKKNRPSTCPPKPVKETPVNKNLLGTVQQSSLNTGYEYAADLQQVQLNSRYKKYHGEEKCSLGRGFQSCDGL</sequence>
<dbReference type="InterPro" id="IPR001841">
    <property type="entry name" value="Znf_RING"/>
</dbReference>
<dbReference type="SMART" id="SM00336">
    <property type="entry name" value="BBOX"/>
    <property type="match status" value="2"/>
</dbReference>
<dbReference type="Pfam" id="PF00643">
    <property type="entry name" value="zf-B_box"/>
    <property type="match status" value="1"/>
</dbReference>
<organism evidence="9 10">
    <name type="scientific">Stichopus japonicus</name>
    <name type="common">Sea cucumber</name>
    <dbReference type="NCBI Taxonomy" id="307972"/>
    <lineage>
        <taxon>Eukaryota</taxon>
        <taxon>Metazoa</taxon>
        <taxon>Echinodermata</taxon>
        <taxon>Eleutherozoa</taxon>
        <taxon>Echinozoa</taxon>
        <taxon>Holothuroidea</taxon>
        <taxon>Aspidochirotacea</taxon>
        <taxon>Aspidochirotida</taxon>
        <taxon>Stichopodidae</taxon>
        <taxon>Apostichopus</taxon>
    </lineage>
</organism>
<evidence type="ECO:0000256" key="2">
    <source>
        <dbReference type="ARBA" id="ARBA00022771"/>
    </source>
</evidence>
<evidence type="ECO:0000256" key="5">
    <source>
        <dbReference type="SAM" id="Coils"/>
    </source>
</evidence>
<keyword evidence="2 4" id="KW-0863">Zinc-finger</keyword>
<dbReference type="SMART" id="SM00184">
    <property type="entry name" value="RING"/>
    <property type="match status" value="1"/>
</dbReference>
<feature type="coiled-coil region" evidence="5">
    <location>
        <begin position="232"/>
        <end position="299"/>
    </location>
</feature>
<dbReference type="PROSITE" id="PS00518">
    <property type="entry name" value="ZF_RING_1"/>
    <property type="match status" value="1"/>
</dbReference>
<feature type="domain" description="B box-type" evidence="8">
    <location>
        <begin position="94"/>
        <end position="140"/>
    </location>
</feature>
<dbReference type="CDD" id="cd19757">
    <property type="entry name" value="Bbox1"/>
    <property type="match status" value="1"/>
</dbReference>
<evidence type="ECO:0000259" key="7">
    <source>
        <dbReference type="PROSITE" id="PS50089"/>
    </source>
</evidence>
<keyword evidence="1" id="KW-0479">Metal-binding</keyword>
<reference evidence="9 10" key="1">
    <citation type="journal article" date="2017" name="PLoS Biol.">
        <title>The sea cucumber genome provides insights into morphological evolution and visceral regeneration.</title>
        <authorList>
            <person name="Zhang X."/>
            <person name="Sun L."/>
            <person name="Yuan J."/>
            <person name="Sun Y."/>
            <person name="Gao Y."/>
            <person name="Zhang L."/>
            <person name="Li S."/>
            <person name="Dai H."/>
            <person name="Hamel J.F."/>
            <person name="Liu C."/>
            <person name="Yu Y."/>
            <person name="Liu S."/>
            <person name="Lin W."/>
            <person name="Guo K."/>
            <person name="Jin S."/>
            <person name="Xu P."/>
            <person name="Storey K.B."/>
            <person name="Huan P."/>
            <person name="Zhang T."/>
            <person name="Zhou Y."/>
            <person name="Zhang J."/>
            <person name="Lin C."/>
            <person name="Li X."/>
            <person name="Xing L."/>
            <person name="Huo D."/>
            <person name="Sun M."/>
            <person name="Wang L."/>
            <person name="Mercier A."/>
            <person name="Li F."/>
            <person name="Yang H."/>
            <person name="Xiang J."/>
        </authorList>
    </citation>
    <scope>NUCLEOTIDE SEQUENCE [LARGE SCALE GENOMIC DNA]</scope>
    <source>
        <strain evidence="9">Shaxun</strain>
        <tissue evidence="9">Muscle</tissue>
    </source>
</reference>
<keyword evidence="5" id="KW-0175">Coiled coil</keyword>
<dbReference type="EMBL" id="MRZV01000069">
    <property type="protein sequence ID" value="PIK59973.1"/>
    <property type="molecule type" value="Genomic_DNA"/>
</dbReference>
<proteinExistence type="predicted"/>
<dbReference type="PROSITE" id="PS50119">
    <property type="entry name" value="ZF_BBOX"/>
    <property type="match status" value="2"/>
</dbReference>
<keyword evidence="3" id="KW-0862">Zinc</keyword>
<dbReference type="Proteomes" id="UP000230750">
    <property type="component" value="Unassembled WGS sequence"/>
</dbReference>
<dbReference type="PROSITE" id="PS50089">
    <property type="entry name" value="ZF_RING_2"/>
    <property type="match status" value="1"/>
</dbReference>
<evidence type="ECO:0000256" key="6">
    <source>
        <dbReference type="SAM" id="MobiDB-lite"/>
    </source>
</evidence>
<dbReference type="Pfam" id="PF13923">
    <property type="entry name" value="zf-C3HC4_2"/>
    <property type="match status" value="1"/>
</dbReference>
<dbReference type="InterPro" id="IPR047153">
    <property type="entry name" value="TRIM45/56/19-like"/>
</dbReference>
<dbReference type="GO" id="GO:0008270">
    <property type="term" value="F:zinc ion binding"/>
    <property type="evidence" value="ECO:0007669"/>
    <property type="project" value="UniProtKB-KW"/>
</dbReference>
<feature type="domain" description="RING-type" evidence="7">
    <location>
        <begin position="17"/>
        <end position="59"/>
    </location>
</feature>
<feature type="region of interest" description="Disordered" evidence="6">
    <location>
        <begin position="365"/>
        <end position="394"/>
    </location>
</feature>
<dbReference type="PANTHER" id="PTHR25462">
    <property type="entry name" value="BONUS, ISOFORM C-RELATED"/>
    <property type="match status" value="1"/>
</dbReference>
<protein>
    <submittedName>
        <fullName evidence="9">Uncharacterized protein</fullName>
    </submittedName>
</protein>
<dbReference type="SUPFAM" id="SSF57845">
    <property type="entry name" value="B-box zinc-binding domain"/>
    <property type="match status" value="1"/>
</dbReference>
<dbReference type="InterPro" id="IPR013083">
    <property type="entry name" value="Znf_RING/FYVE/PHD"/>
</dbReference>
<dbReference type="InterPro" id="IPR000315">
    <property type="entry name" value="Znf_B-box"/>
</dbReference>
<dbReference type="AlphaFoldDB" id="A0A2G8LI91"/>
<comment type="caution">
    <text evidence="9">The sequence shown here is derived from an EMBL/GenBank/DDBJ whole genome shotgun (WGS) entry which is preliminary data.</text>
</comment>
<accession>A0A2G8LI91</accession>
<name>A0A2G8LI91_STIJA</name>
<evidence type="ECO:0000313" key="10">
    <source>
        <dbReference type="Proteomes" id="UP000230750"/>
    </source>
</evidence>
<evidence type="ECO:0000259" key="8">
    <source>
        <dbReference type="PROSITE" id="PS50119"/>
    </source>
</evidence>
<evidence type="ECO:0000256" key="3">
    <source>
        <dbReference type="ARBA" id="ARBA00022833"/>
    </source>
</evidence>
<dbReference type="OrthoDB" id="6105938at2759"/>
<feature type="domain" description="B box-type" evidence="8">
    <location>
        <begin position="155"/>
        <end position="196"/>
    </location>
</feature>
<evidence type="ECO:0000256" key="1">
    <source>
        <dbReference type="ARBA" id="ARBA00022723"/>
    </source>
</evidence>
<dbReference type="InterPro" id="IPR017907">
    <property type="entry name" value="Znf_RING_CS"/>
</dbReference>
<evidence type="ECO:0000313" key="9">
    <source>
        <dbReference type="EMBL" id="PIK59973.1"/>
    </source>
</evidence>
<keyword evidence="10" id="KW-1185">Reference proteome</keyword>
<gene>
    <name evidence="9" type="ORF">BSL78_03128</name>
</gene>
<dbReference type="STRING" id="307972.A0A2G8LI91"/>